<protein>
    <submittedName>
        <fullName evidence="1">Uncharacterized protein</fullName>
    </submittedName>
</protein>
<sequence length="148" mass="17255">KMYMHQLKESKQVGKISSDLEDEGYWEVLHSQYKWLCKLKHPTIPSAIHDAFSVSLDGDEYIIMAAPDTRIEDLPSKAFILSVTILRVTEAIESFAFARELNYKDDGVVFWQKRFDSISKNLDKSVDPIIKKTRLPFDYRGRVLRKKE</sequence>
<name>X1H5A2_9ZZZZ</name>
<dbReference type="EMBL" id="BARU01019403">
    <property type="protein sequence ID" value="GAH52280.1"/>
    <property type="molecule type" value="Genomic_DNA"/>
</dbReference>
<organism evidence="1">
    <name type="scientific">marine sediment metagenome</name>
    <dbReference type="NCBI Taxonomy" id="412755"/>
    <lineage>
        <taxon>unclassified sequences</taxon>
        <taxon>metagenomes</taxon>
        <taxon>ecological metagenomes</taxon>
    </lineage>
</organism>
<gene>
    <name evidence="1" type="ORF">S03H2_31949</name>
</gene>
<reference evidence="1" key="1">
    <citation type="journal article" date="2014" name="Front. Microbiol.">
        <title>High frequency of phylogenetically diverse reductive dehalogenase-homologous genes in deep subseafloor sedimentary metagenomes.</title>
        <authorList>
            <person name="Kawai M."/>
            <person name="Futagami T."/>
            <person name="Toyoda A."/>
            <person name="Takaki Y."/>
            <person name="Nishi S."/>
            <person name="Hori S."/>
            <person name="Arai W."/>
            <person name="Tsubouchi T."/>
            <person name="Morono Y."/>
            <person name="Uchiyama I."/>
            <person name="Ito T."/>
            <person name="Fujiyama A."/>
            <person name="Inagaki F."/>
            <person name="Takami H."/>
        </authorList>
    </citation>
    <scope>NUCLEOTIDE SEQUENCE</scope>
    <source>
        <strain evidence="1">Expedition CK06-06</strain>
    </source>
</reference>
<accession>X1H5A2</accession>
<evidence type="ECO:0000313" key="1">
    <source>
        <dbReference type="EMBL" id="GAH52280.1"/>
    </source>
</evidence>
<feature type="non-terminal residue" evidence="1">
    <location>
        <position position="1"/>
    </location>
</feature>
<dbReference type="AlphaFoldDB" id="X1H5A2"/>
<comment type="caution">
    <text evidence="1">The sequence shown here is derived from an EMBL/GenBank/DDBJ whole genome shotgun (WGS) entry which is preliminary data.</text>
</comment>
<proteinExistence type="predicted"/>